<dbReference type="OrthoDB" id="2011769at2759"/>
<gene>
    <name evidence="7" type="ORF">FGO68_gene15630</name>
</gene>
<comment type="caution">
    <text evidence="7">The sequence shown here is derived from an EMBL/GenBank/DDBJ whole genome shotgun (WGS) entry which is preliminary data.</text>
</comment>
<evidence type="ECO:0000313" key="8">
    <source>
        <dbReference type="Proteomes" id="UP000785679"/>
    </source>
</evidence>
<dbReference type="PROSITE" id="PS51417">
    <property type="entry name" value="ARF"/>
    <property type="match status" value="1"/>
</dbReference>
<reference evidence="7" key="1">
    <citation type="submission" date="2019-06" db="EMBL/GenBank/DDBJ databases">
        <authorList>
            <person name="Zheng W."/>
        </authorList>
    </citation>
    <scope>NUCLEOTIDE SEQUENCE</scope>
    <source>
        <strain evidence="7">QDHG01</strain>
    </source>
</reference>
<evidence type="ECO:0000256" key="6">
    <source>
        <dbReference type="RuleBase" id="RU003925"/>
    </source>
</evidence>
<dbReference type="Gene3D" id="3.40.50.300">
    <property type="entry name" value="P-loop containing nucleotide triphosphate hydrolases"/>
    <property type="match status" value="1"/>
</dbReference>
<evidence type="ECO:0000256" key="4">
    <source>
        <dbReference type="PIRSR" id="PIRSR606689-1"/>
    </source>
</evidence>
<dbReference type="Pfam" id="PF00025">
    <property type="entry name" value="Arf"/>
    <property type="match status" value="1"/>
</dbReference>
<keyword evidence="5" id="KW-0479">Metal-binding</keyword>
<dbReference type="PRINTS" id="PR00328">
    <property type="entry name" value="SAR1GTPBP"/>
</dbReference>
<dbReference type="AlphaFoldDB" id="A0A8J8NDA0"/>
<dbReference type="SMART" id="SM00178">
    <property type="entry name" value="SAR"/>
    <property type="match status" value="1"/>
</dbReference>
<dbReference type="InterPro" id="IPR027417">
    <property type="entry name" value="P-loop_NTPase"/>
</dbReference>
<dbReference type="GO" id="GO:0003924">
    <property type="term" value="F:GTPase activity"/>
    <property type="evidence" value="ECO:0007669"/>
    <property type="project" value="InterPro"/>
</dbReference>
<evidence type="ECO:0008006" key="9">
    <source>
        <dbReference type="Google" id="ProtNLM"/>
    </source>
</evidence>
<dbReference type="SUPFAM" id="SSF52540">
    <property type="entry name" value="P-loop containing nucleoside triphosphate hydrolases"/>
    <property type="match status" value="1"/>
</dbReference>
<evidence type="ECO:0000256" key="3">
    <source>
        <dbReference type="ARBA" id="ARBA00023134"/>
    </source>
</evidence>
<evidence type="ECO:0000256" key="1">
    <source>
        <dbReference type="ARBA" id="ARBA00010290"/>
    </source>
</evidence>
<organism evidence="7 8">
    <name type="scientific">Halteria grandinella</name>
    <dbReference type="NCBI Taxonomy" id="5974"/>
    <lineage>
        <taxon>Eukaryota</taxon>
        <taxon>Sar</taxon>
        <taxon>Alveolata</taxon>
        <taxon>Ciliophora</taxon>
        <taxon>Intramacronucleata</taxon>
        <taxon>Spirotrichea</taxon>
        <taxon>Stichotrichia</taxon>
        <taxon>Sporadotrichida</taxon>
        <taxon>Halteriidae</taxon>
        <taxon>Halteria</taxon>
    </lineage>
</organism>
<evidence type="ECO:0000256" key="2">
    <source>
        <dbReference type="ARBA" id="ARBA00022741"/>
    </source>
</evidence>
<feature type="binding site" evidence="4">
    <location>
        <position position="78"/>
    </location>
    <ligand>
        <name>GTP</name>
        <dbReference type="ChEBI" id="CHEBI:37565"/>
    </ligand>
</feature>
<dbReference type="PANTHER" id="PTHR45697">
    <property type="entry name" value="ADP-RIBOSYLATION FACTOR-LIKE PROTEIN 2-RELATED"/>
    <property type="match status" value="1"/>
</dbReference>
<dbReference type="GO" id="GO:0046872">
    <property type="term" value="F:metal ion binding"/>
    <property type="evidence" value="ECO:0007669"/>
    <property type="project" value="UniProtKB-KW"/>
</dbReference>
<feature type="binding site" evidence="4">
    <location>
        <begin position="32"/>
        <end position="39"/>
    </location>
    <ligand>
        <name>GTP</name>
        <dbReference type="ChEBI" id="CHEBI:37565"/>
    </ligand>
</feature>
<keyword evidence="2 4" id="KW-0547">Nucleotide-binding</keyword>
<keyword evidence="8" id="KW-1185">Reference proteome</keyword>
<dbReference type="NCBIfam" id="TIGR00231">
    <property type="entry name" value="small_GTP"/>
    <property type="match status" value="1"/>
</dbReference>
<proteinExistence type="inferred from homology"/>
<comment type="similarity">
    <text evidence="1 6">Belongs to the small GTPase superfamily. Arf family.</text>
</comment>
<feature type="binding site" evidence="4">
    <location>
        <begin position="134"/>
        <end position="137"/>
    </location>
    <ligand>
        <name>GTP</name>
        <dbReference type="ChEBI" id="CHEBI:37565"/>
    </ligand>
</feature>
<dbReference type="Proteomes" id="UP000785679">
    <property type="component" value="Unassembled WGS sequence"/>
</dbReference>
<dbReference type="InterPro" id="IPR044612">
    <property type="entry name" value="ARL2/3"/>
</dbReference>
<keyword evidence="3 4" id="KW-0342">GTP-binding</keyword>
<protein>
    <recommendedName>
        <fullName evidence="9">ADP-ribosylation factor-like protein 3</fullName>
    </recommendedName>
</protein>
<dbReference type="InterPro" id="IPR005225">
    <property type="entry name" value="Small_GTP-bd"/>
</dbReference>
<evidence type="ECO:0000256" key="5">
    <source>
        <dbReference type="PIRSR" id="PIRSR606689-2"/>
    </source>
</evidence>
<sequence>MFSAIDATTSLLSSLFAKKPASTKTVRMCVLGLDNAGKTTILKALTNEDIQYVMPTQGFNVKSLQQGNFKFEAWDLGGQKAIRSHWKNYYEKIDCIIFVIDSSDRMRMNETGDELQKLLEEDKLAGLPLLIYANKQDLISALPAEEIEEQLCLGMINDRPWTIAACSAKDREGLKEGLDWLIENLSM</sequence>
<dbReference type="GO" id="GO:0005525">
    <property type="term" value="F:GTP binding"/>
    <property type="evidence" value="ECO:0007669"/>
    <property type="project" value="UniProtKB-KW"/>
</dbReference>
<keyword evidence="5" id="KW-0460">Magnesium</keyword>
<evidence type="ECO:0000313" key="7">
    <source>
        <dbReference type="EMBL" id="TNV72569.1"/>
    </source>
</evidence>
<feature type="binding site" evidence="5">
    <location>
        <position position="39"/>
    </location>
    <ligand>
        <name>Mg(2+)</name>
        <dbReference type="ChEBI" id="CHEBI:18420"/>
    </ligand>
</feature>
<feature type="binding site" evidence="5">
    <location>
        <position position="56"/>
    </location>
    <ligand>
        <name>Mg(2+)</name>
        <dbReference type="ChEBI" id="CHEBI:18420"/>
    </ligand>
</feature>
<accession>A0A8J8NDA0</accession>
<dbReference type="EMBL" id="RRYP01021813">
    <property type="protein sequence ID" value="TNV72569.1"/>
    <property type="molecule type" value="Genomic_DNA"/>
</dbReference>
<dbReference type="SMART" id="SM00177">
    <property type="entry name" value="ARF"/>
    <property type="match status" value="1"/>
</dbReference>
<dbReference type="FunFam" id="3.40.50.300:FF:001166">
    <property type="entry name" value="ADP-ribosylation factor D"/>
    <property type="match status" value="1"/>
</dbReference>
<name>A0A8J8NDA0_HALGN</name>
<dbReference type="InterPro" id="IPR006689">
    <property type="entry name" value="Small_GTPase_ARF/SAR"/>
</dbReference>